<dbReference type="Proteomes" id="UP000247792">
    <property type="component" value="Unassembled WGS sequence"/>
</dbReference>
<accession>A0A318JCM4</accession>
<dbReference type="AlphaFoldDB" id="A0A318JCM4"/>
<feature type="transmembrane region" description="Helical" evidence="1">
    <location>
        <begin position="144"/>
        <end position="164"/>
    </location>
</feature>
<keyword evidence="3" id="KW-1185">Reference proteome</keyword>
<keyword evidence="1" id="KW-1133">Transmembrane helix</keyword>
<protein>
    <submittedName>
        <fullName evidence="2">Helix-turn-helix protein</fullName>
    </submittedName>
</protein>
<dbReference type="InterPro" id="IPR010982">
    <property type="entry name" value="Lambda_DNA-bd_dom_sf"/>
</dbReference>
<keyword evidence="1" id="KW-0472">Membrane</keyword>
<dbReference type="Pfam" id="PF13413">
    <property type="entry name" value="HTH_25"/>
    <property type="match status" value="1"/>
</dbReference>
<dbReference type="Gene3D" id="1.10.260.40">
    <property type="entry name" value="lambda repressor-like DNA-binding domains"/>
    <property type="match status" value="1"/>
</dbReference>
<reference evidence="2 3" key="1">
    <citation type="submission" date="2018-05" db="EMBL/GenBank/DDBJ databases">
        <title>Genomic Encyclopedia of Type Strains, Phase IV (KMG-IV): sequencing the most valuable type-strain genomes for metagenomic binning, comparative biology and taxonomic classification.</title>
        <authorList>
            <person name="Goeker M."/>
        </authorList>
    </citation>
    <scope>NUCLEOTIDE SEQUENCE [LARGE SCALE GENOMIC DNA]</scope>
    <source>
        <strain evidence="2 3">DSM 19792</strain>
    </source>
</reference>
<organism evidence="2 3">
    <name type="scientific">Undibacterium pigrum</name>
    <dbReference type="NCBI Taxonomy" id="401470"/>
    <lineage>
        <taxon>Bacteria</taxon>
        <taxon>Pseudomonadati</taxon>
        <taxon>Pseudomonadota</taxon>
        <taxon>Betaproteobacteria</taxon>
        <taxon>Burkholderiales</taxon>
        <taxon>Oxalobacteraceae</taxon>
        <taxon>Undibacterium</taxon>
    </lineage>
</organism>
<sequence length="168" mass="17969">MSKSEHNEPASSEVTGTFHYQELIESRLGQPIAADLLEAEAQRLAASPGAKLAAGRVALGWTVEQVAAQLKLAPRQIIALEKDDYPTLPEAAIVKGFTRAYAKLVKLDPDPILALIAIDADKIKRQATQSGATKRPGNPPANQAFPLGIVICLCIAAALAYAYFNLQH</sequence>
<gene>
    <name evidence="2" type="ORF">DFR42_102584</name>
</gene>
<dbReference type="PANTHER" id="PTHR34475:SF1">
    <property type="entry name" value="CYTOSKELETON PROTEIN RODZ"/>
    <property type="match status" value="1"/>
</dbReference>
<dbReference type="OrthoDB" id="8561330at2"/>
<evidence type="ECO:0000256" key="1">
    <source>
        <dbReference type="SAM" id="Phobius"/>
    </source>
</evidence>
<name>A0A318JCM4_9BURK</name>
<keyword evidence="1" id="KW-0812">Transmembrane</keyword>
<dbReference type="InterPro" id="IPR050400">
    <property type="entry name" value="Bact_Cytoskel_RodZ"/>
</dbReference>
<dbReference type="EMBL" id="QJKB01000002">
    <property type="protein sequence ID" value="PXX45356.1"/>
    <property type="molecule type" value="Genomic_DNA"/>
</dbReference>
<comment type="caution">
    <text evidence="2">The sequence shown here is derived from an EMBL/GenBank/DDBJ whole genome shotgun (WGS) entry which is preliminary data.</text>
</comment>
<dbReference type="GO" id="GO:0003677">
    <property type="term" value="F:DNA binding"/>
    <property type="evidence" value="ECO:0007669"/>
    <property type="project" value="InterPro"/>
</dbReference>
<evidence type="ECO:0000313" key="2">
    <source>
        <dbReference type="EMBL" id="PXX45356.1"/>
    </source>
</evidence>
<proteinExistence type="predicted"/>
<dbReference type="RefSeq" id="WP_110254789.1">
    <property type="nucleotide sequence ID" value="NZ_QJKB01000002.1"/>
</dbReference>
<evidence type="ECO:0000313" key="3">
    <source>
        <dbReference type="Proteomes" id="UP000247792"/>
    </source>
</evidence>
<dbReference type="PANTHER" id="PTHR34475">
    <property type="match status" value="1"/>
</dbReference>